<evidence type="ECO:0000313" key="1">
    <source>
        <dbReference type="EMBL" id="GGD78520.1"/>
    </source>
</evidence>
<comment type="caution">
    <text evidence="1">The sequence shown here is derived from an EMBL/GenBank/DDBJ whole genome shotgun (WGS) entry which is preliminary data.</text>
</comment>
<gene>
    <name evidence="1" type="ORF">GCM10011357_36870</name>
</gene>
<dbReference type="Proteomes" id="UP000614272">
    <property type="component" value="Unassembled WGS sequence"/>
</dbReference>
<keyword evidence="2" id="KW-1185">Reference proteome</keyword>
<protein>
    <submittedName>
        <fullName evidence="1">Uncharacterized protein</fullName>
    </submittedName>
</protein>
<organism evidence="1 2">
    <name type="scientific">Lacimicrobium alkaliphilum</name>
    <dbReference type="NCBI Taxonomy" id="1526571"/>
    <lineage>
        <taxon>Bacteria</taxon>
        <taxon>Pseudomonadati</taxon>
        <taxon>Pseudomonadota</taxon>
        <taxon>Gammaproteobacteria</taxon>
        <taxon>Alteromonadales</taxon>
        <taxon>Alteromonadaceae</taxon>
        <taxon>Lacimicrobium</taxon>
    </lineage>
</organism>
<reference evidence="2" key="1">
    <citation type="journal article" date="2019" name="Int. J. Syst. Evol. Microbiol.">
        <title>The Global Catalogue of Microorganisms (GCM) 10K type strain sequencing project: providing services to taxonomists for standard genome sequencing and annotation.</title>
        <authorList>
            <consortium name="The Broad Institute Genomics Platform"/>
            <consortium name="The Broad Institute Genome Sequencing Center for Infectious Disease"/>
            <person name="Wu L."/>
            <person name="Ma J."/>
        </authorList>
    </citation>
    <scope>NUCLEOTIDE SEQUENCE [LARGE SCALE GENOMIC DNA]</scope>
    <source>
        <strain evidence="2">CGMCC 1.12923</strain>
    </source>
</reference>
<proteinExistence type="predicted"/>
<name>A0ABQ1RTR8_9ALTE</name>
<sequence length="126" mass="14361">MPDAQEACDNRRAFGREKGHFCQIAERVLYATAIIRVENERNRSAAKSVIVRLSQTKQNPGNIAKIPLGRLDIKPNYYYQIAIEAQHKTSLDTCPAKHAWQVLKIKQVENLLRLEPPASRETAHKD</sequence>
<evidence type="ECO:0000313" key="2">
    <source>
        <dbReference type="Proteomes" id="UP000614272"/>
    </source>
</evidence>
<accession>A0ABQ1RTR8</accession>
<dbReference type="EMBL" id="BMGJ01000021">
    <property type="protein sequence ID" value="GGD78520.1"/>
    <property type="molecule type" value="Genomic_DNA"/>
</dbReference>